<proteinExistence type="predicted"/>
<dbReference type="Gene3D" id="1.20.120.1630">
    <property type="match status" value="1"/>
</dbReference>
<feature type="transmembrane region" description="Helical" evidence="1">
    <location>
        <begin position="6"/>
        <end position="29"/>
    </location>
</feature>
<evidence type="ECO:0000313" key="3">
    <source>
        <dbReference type="Proteomes" id="UP001524547"/>
    </source>
</evidence>
<accession>A0ABT1W3V8</accession>
<evidence type="ECO:0000313" key="2">
    <source>
        <dbReference type="EMBL" id="MCQ8242280.1"/>
    </source>
</evidence>
<keyword evidence="3" id="KW-1185">Reference proteome</keyword>
<name>A0ABT1W3V8_9PROT</name>
<keyword evidence="1" id="KW-1133">Transmembrane helix</keyword>
<feature type="transmembrane region" description="Helical" evidence="1">
    <location>
        <begin position="68"/>
        <end position="86"/>
    </location>
</feature>
<feature type="transmembrane region" description="Helical" evidence="1">
    <location>
        <begin position="41"/>
        <end position="62"/>
    </location>
</feature>
<dbReference type="EMBL" id="JAMZEJ010000010">
    <property type="protein sequence ID" value="MCQ8242280.1"/>
    <property type="molecule type" value="Genomic_DNA"/>
</dbReference>
<keyword evidence="1" id="KW-0472">Membrane</keyword>
<evidence type="ECO:0008006" key="4">
    <source>
        <dbReference type="Google" id="ProtNLM"/>
    </source>
</evidence>
<dbReference type="RefSeq" id="WP_422921032.1">
    <property type="nucleotide sequence ID" value="NZ_JAMZEJ010000010.1"/>
</dbReference>
<protein>
    <recommendedName>
        <fullName evidence="4">Isoprenylcysteine carboxylmethyltransferase family protein</fullName>
    </recommendedName>
</protein>
<evidence type="ECO:0000256" key="1">
    <source>
        <dbReference type="SAM" id="Phobius"/>
    </source>
</evidence>
<comment type="caution">
    <text evidence="2">The sequence shown here is derived from an EMBL/GenBank/DDBJ whole genome shotgun (WGS) entry which is preliminary data.</text>
</comment>
<dbReference type="Proteomes" id="UP001524547">
    <property type="component" value="Unassembled WGS sequence"/>
</dbReference>
<gene>
    <name evidence="2" type="ORF">NFI88_15715</name>
</gene>
<sequence length="213" mass="23297">MSAPLHAAIAAITVLLSLLAVGSFGWGVARHFAGRQRMPPGMRLLSGASFAAWLLFAGLILTTAPPDPWAAVAGWVLFLGATLLFWRTVAATRGRPPHLAYSDAPPDVVFSHGPYAHVRHPFYLSYILFWTGTAVVLPRIGWAPVALGMAAWYVMIARGEERRFASSALSSAYRAYRARTGMLLLLPRPRFLWRPVPPDASSRNSFRGGGRWS</sequence>
<organism evidence="2 3">
    <name type="scientific">Rhizosaccharibacter radicis</name>
    <dbReference type="NCBI Taxonomy" id="2782605"/>
    <lineage>
        <taxon>Bacteria</taxon>
        <taxon>Pseudomonadati</taxon>
        <taxon>Pseudomonadota</taxon>
        <taxon>Alphaproteobacteria</taxon>
        <taxon>Acetobacterales</taxon>
        <taxon>Acetobacteraceae</taxon>
        <taxon>Rhizosaccharibacter</taxon>
    </lineage>
</organism>
<reference evidence="2 3" key="1">
    <citation type="submission" date="2022-06" db="EMBL/GenBank/DDBJ databases">
        <title>Rhizosaccharibacter gen. nov. sp. nov. KSS12, endophytic bacteria isolated from sugarcane.</title>
        <authorList>
            <person name="Pitiwittayakul N."/>
        </authorList>
    </citation>
    <scope>NUCLEOTIDE SEQUENCE [LARGE SCALE GENOMIC DNA]</scope>
    <source>
        <strain evidence="2 3">KSS12</strain>
    </source>
</reference>
<keyword evidence="1" id="KW-0812">Transmembrane</keyword>